<dbReference type="NCBIfam" id="TIGR00694">
    <property type="entry name" value="thiM"/>
    <property type="match status" value="1"/>
</dbReference>
<accession>A0AAD4EZI9</accession>
<dbReference type="HAMAP" id="MF_00228">
    <property type="entry name" value="Thz_kinase"/>
    <property type="match status" value="1"/>
</dbReference>
<dbReference type="Gene3D" id="3.20.20.70">
    <property type="entry name" value="Aldolase class I"/>
    <property type="match status" value="1"/>
</dbReference>
<evidence type="ECO:0000256" key="17">
    <source>
        <dbReference type="ARBA" id="ARBA00061146"/>
    </source>
</evidence>
<evidence type="ECO:0000313" key="22">
    <source>
        <dbReference type="EMBL" id="KAG7290548.1"/>
    </source>
</evidence>
<evidence type="ECO:0000256" key="10">
    <source>
        <dbReference type="ARBA" id="ARBA00022777"/>
    </source>
</evidence>
<comment type="catalytic activity">
    <reaction evidence="16">
        <text>2-[(2R,5Z)-2-carboxy-4-methylthiazol-5(2H)-ylidene]ethyl phosphate + 4-amino-2-methyl-5-(diphosphooxymethyl)pyrimidine + 2 H(+) = thiamine phosphate + CO2 + diphosphate</text>
        <dbReference type="Rhea" id="RHEA:47844"/>
        <dbReference type="ChEBI" id="CHEBI:15378"/>
        <dbReference type="ChEBI" id="CHEBI:16526"/>
        <dbReference type="ChEBI" id="CHEBI:33019"/>
        <dbReference type="ChEBI" id="CHEBI:37575"/>
        <dbReference type="ChEBI" id="CHEBI:57841"/>
        <dbReference type="ChEBI" id="CHEBI:62899"/>
        <dbReference type="EC" id="2.5.1.3"/>
    </reaction>
</comment>
<dbReference type="InterPro" id="IPR000417">
    <property type="entry name" value="Hyethyz_kinase"/>
</dbReference>
<evidence type="ECO:0000256" key="3">
    <source>
        <dbReference type="ARBA" id="ARBA00001946"/>
    </source>
</evidence>
<sequence length="1009" mass="105808">MRVTRTVLAAVAAAAVSGATAAPDATALETRQGANTITVDLSKTHQRMDGFGFSLAFQRANLITNMSDKTKQRELLDLLLNRTTGAGFSIIRNGIGSTPNSNSDYMNTIAPTDPGGPKAEPKYQWDGKDSGQLWVSQQAVNSYGVKTIYANAWSAPGYMKTNGRDTNGGNLCGVSGASCSSGDWKQAYANYLVAYVKFYAAAGVNITHLGFLNEPDYSTSYASMQSSGNQAAEFIKVLHPTLEAAGLGGQVGIACCDSMGWSNQAGMVGQMRSAGAEGMLKAVTSHTYTGGAAGAMNARPPVWMSEQCDLNGQWSTAWYGNGGAGEGLTWANNIYSAVVNSNVSGYLYWEGVQWPNPNTNEKLIRVDNSTNSYEVAKRLWAFANWSRYVRPGAVRVGASGGGGGGGVLRTAAFRNEDGTIALERVGASVSVKLSGTTTVKASAVQAFVSDNTRNCASTPATLADDGTISGSVSVVTKVELHETPGSFMMGRPKVDYSLYLVTDSTRAILGDRPLVDVVEEALKGGVTIVQLREKTGDTGHLVSVARELLEVTQKYSVPLLINDRVDVALAVGCDGVHIGQDDMDLATARKLLGPDATIGVTVSTVEEALKACEGGADYLGIGTVYATPTKTNTKEIIGAAGVRDILASIADAGYSTQTVCIGGINESNLQRIFFQCAAEKKPLDGVAVVSAVMAAQDPEAAARKLLGLVRSHPPFQADIRGQGSDVVDAQSVVALAPSVIQRVHSTTPLSHNMTNIVVQNFAANVALAVGASPIMAGYGEEAADLCKLGGALVINMGSVDPAGLVNYMKALKAYNEAGRPVVFDPVGAGATTLRRQAVKTVLSSGYLDVIKGNEGEIKTVFGSSQEQQRGVDSSNTLDPSQKAKLVRELAAREKNVVVMTGKTDFVSDGVRTFAIDNGHEYLGLVTGTGCTLGTTISAAIASRSSDRLSSVIAAILHFEIAAELAAARPEVRGPGTFVPAFLDELFCIRQATANNDLAWLARAKVSSVE</sequence>
<dbReference type="GO" id="GO:0004417">
    <property type="term" value="F:hydroxyethylthiazole kinase activity"/>
    <property type="evidence" value="ECO:0007669"/>
    <property type="project" value="UniProtKB-EC"/>
</dbReference>
<dbReference type="EMBL" id="JAHCVI010000001">
    <property type="protein sequence ID" value="KAG7290548.1"/>
    <property type="molecule type" value="Genomic_DNA"/>
</dbReference>
<keyword evidence="19" id="KW-0732">Signal</keyword>
<evidence type="ECO:0008006" key="24">
    <source>
        <dbReference type="Google" id="ProtNLM"/>
    </source>
</evidence>
<dbReference type="SUPFAM" id="SSF51391">
    <property type="entry name" value="Thiamin phosphate synthase"/>
    <property type="match status" value="1"/>
</dbReference>
<reference evidence="22" key="1">
    <citation type="submission" date="2023-02" db="EMBL/GenBank/DDBJ databases">
        <authorList>
            <person name="Palmer J.M."/>
        </authorList>
    </citation>
    <scope>NUCLEOTIDE SEQUENCE</scope>
    <source>
        <strain evidence="22">FW57</strain>
    </source>
</reference>
<dbReference type="InterPro" id="IPR017853">
    <property type="entry name" value="GH"/>
</dbReference>
<dbReference type="GO" id="GO:0009228">
    <property type="term" value="P:thiamine biosynthetic process"/>
    <property type="evidence" value="ECO:0007669"/>
    <property type="project" value="UniProtKB-KW"/>
</dbReference>
<dbReference type="PANTHER" id="PTHR20857">
    <property type="entry name" value="THIAMINE-PHOSPHATE PYROPHOSPHORYLASE"/>
    <property type="match status" value="1"/>
</dbReference>
<evidence type="ECO:0000256" key="4">
    <source>
        <dbReference type="ARBA" id="ARBA00003814"/>
    </source>
</evidence>
<dbReference type="InterPro" id="IPR013785">
    <property type="entry name" value="Aldolase_TIM"/>
</dbReference>
<evidence type="ECO:0000256" key="14">
    <source>
        <dbReference type="ARBA" id="ARBA00047334"/>
    </source>
</evidence>
<dbReference type="InterPro" id="IPR039514">
    <property type="entry name" value="6GAL-like"/>
</dbReference>
<evidence type="ECO:0000256" key="13">
    <source>
        <dbReference type="ARBA" id="ARBA00022977"/>
    </source>
</evidence>
<dbReference type="GO" id="GO:0000287">
    <property type="term" value="F:magnesium ion binding"/>
    <property type="evidence" value="ECO:0007669"/>
    <property type="project" value="InterPro"/>
</dbReference>
<comment type="similarity">
    <text evidence="17">In the C-terminal section; belongs to the Thz kinase family.</text>
</comment>
<comment type="pathway">
    <text evidence="5">Cofactor biosynthesis; thiamine diphosphate biosynthesis; 4-methyl-5-(2-phosphoethyl)-thiazole from 5-(2-hydroxyethyl)-4-methylthiazole: step 1/1.</text>
</comment>
<evidence type="ECO:0000256" key="11">
    <source>
        <dbReference type="ARBA" id="ARBA00022840"/>
    </source>
</evidence>
<comment type="cofactor">
    <cofactor evidence="3">
        <name>Mg(2+)</name>
        <dbReference type="ChEBI" id="CHEBI:18420"/>
    </cofactor>
</comment>
<comment type="catalytic activity">
    <reaction evidence="14">
        <text>4-methyl-5-(2-phosphooxyethyl)-thiazole + 4-amino-2-methyl-5-(diphosphooxymethyl)pyrimidine + H(+) = thiamine phosphate + diphosphate</text>
        <dbReference type="Rhea" id="RHEA:22328"/>
        <dbReference type="ChEBI" id="CHEBI:15378"/>
        <dbReference type="ChEBI" id="CHEBI:33019"/>
        <dbReference type="ChEBI" id="CHEBI:37575"/>
        <dbReference type="ChEBI" id="CHEBI:57841"/>
        <dbReference type="ChEBI" id="CHEBI:58296"/>
        <dbReference type="EC" id="2.5.1.3"/>
    </reaction>
</comment>
<evidence type="ECO:0000256" key="15">
    <source>
        <dbReference type="ARBA" id="ARBA00047851"/>
    </source>
</evidence>
<evidence type="ECO:0000256" key="5">
    <source>
        <dbReference type="ARBA" id="ARBA00004868"/>
    </source>
</evidence>
<comment type="similarity">
    <text evidence="18">In the N-terminal section; belongs to the thiamine-phosphate synthase family.</text>
</comment>
<dbReference type="NCBIfam" id="TIGR00693">
    <property type="entry name" value="thiE"/>
    <property type="match status" value="1"/>
</dbReference>
<comment type="pathway">
    <text evidence="6">Cofactor biosynthesis; thiamine diphosphate biosynthesis; thiamine phosphate from 4-amino-2-methyl-5-diphosphomethylpyrimidine and 4-methyl-5-(2-phosphoethyl)-thiazole: step 1/1.</text>
</comment>
<dbReference type="InterPro" id="IPR034291">
    <property type="entry name" value="TMP_synthase"/>
</dbReference>
<dbReference type="CDD" id="cd00564">
    <property type="entry name" value="TMP_TenI"/>
    <property type="match status" value="1"/>
</dbReference>
<dbReference type="PRINTS" id="PR01099">
    <property type="entry name" value="HYETHTZKNASE"/>
</dbReference>
<organism evidence="22 23">
    <name type="scientific">Staphylotrichum longicolle</name>
    <dbReference type="NCBI Taxonomy" id="669026"/>
    <lineage>
        <taxon>Eukaryota</taxon>
        <taxon>Fungi</taxon>
        <taxon>Dikarya</taxon>
        <taxon>Ascomycota</taxon>
        <taxon>Pezizomycotina</taxon>
        <taxon>Sordariomycetes</taxon>
        <taxon>Sordariomycetidae</taxon>
        <taxon>Sordariales</taxon>
        <taxon>Chaetomiaceae</taxon>
        <taxon>Staphylotrichum</taxon>
    </lineage>
</organism>
<evidence type="ECO:0000256" key="2">
    <source>
        <dbReference type="ARBA" id="ARBA00001771"/>
    </source>
</evidence>
<dbReference type="Gene3D" id="3.40.1190.20">
    <property type="match status" value="1"/>
</dbReference>
<dbReference type="Pfam" id="PF02581">
    <property type="entry name" value="TMP-TENI"/>
    <property type="match status" value="1"/>
</dbReference>
<dbReference type="GO" id="GO:0005524">
    <property type="term" value="F:ATP binding"/>
    <property type="evidence" value="ECO:0007669"/>
    <property type="project" value="UniProtKB-KW"/>
</dbReference>
<evidence type="ECO:0000256" key="18">
    <source>
        <dbReference type="ARBA" id="ARBA00061283"/>
    </source>
</evidence>
<feature type="domain" description="Thiamine phosphate synthase/TenI" evidence="20">
    <location>
        <begin position="498"/>
        <end position="692"/>
    </location>
</feature>
<dbReference type="FunFam" id="3.20.20.70:FF:000104">
    <property type="entry name" value="Thiamine biosynthetic bifunctional enzyme"/>
    <property type="match status" value="1"/>
</dbReference>
<evidence type="ECO:0000256" key="9">
    <source>
        <dbReference type="ARBA" id="ARBA00022741"/>
    </source>
</evidence>
<evidence type="ECO:0000256" key="8">
    <source>
        <dbReference type="ARBA" id="ARBA00022723"/>
    </source>
</evidence>
<keyword evidence="7" id="KW-0808">Transferase</keyword>
<comment type="caution">
    <text evidence="22">The sequence shown here is derived from an EMBL/GenBank/DDBJ whole genome shotgun (WGS) entry which is preliminary data.</text>
</comment>
<keyword evidence="11" id="KW-0067">ATP-binding</keyword>
<dbReference type="NCBIfam" id="NF006830">
    <property type="entry name" value="PRK09355.1"/>
    <property type="match status" value="1"/>
</dbReference>
<keyword evidence="12" id="KW-0460">Magnesium</keyword>
<comment type="function">
    <text evidence="4">Condenses 4-methyl-5-(beta-hydroxyethyl)thiazole monophosphate (THZ-P) and 2-methyl-4-amino-5-hydroxymethyl pyrimidine pyrophosphate (HMP-PP) to form thiamine monophosphate (TMP).</text>
</comment>
<comment type="catalytic activity">
    <reaction evidence="15">
        <text>2-(2-carboxy-4-methylthiazol-5-yl)ethyl phosphate + 4-amino-2-methyl-5-(diphosphooxymethyl)pyrimidine + 2 H(+) = thiamine phosphate + CO2 + diphosphate</text>
        <dbReference type="Rhea" id="RHEA:47848"/>
        <dbReference type="ChEBI" id="CHEBI:15378"/>
        <dbReference type="ChEBI" id="CHEBI:16526"/>
        <dbReference type="ChEBI" id="CHEBI:33019"/>
        <dbReference type="ChEBI" id="CHEBI:37575"/>
        <dbReference type="ChEBI" id="CHEBI:57841"/>
        <dbReference type="ChEBI" id="CHEBI:62890"/>
        <dbReference type="EC" id="2.5.1.3"/>
    </reaction>
</comment>
<evidence type="ECO:0000256" key="6">
    <source>
        <dbReference type="ARBA" id="ARBA00005165"/>
    </source>
</evidence>
<dbReference type="FunFam" id="3.40.1190.20:FF:000042">
    <property type="entry name" value="Probable thiamine biosynthetic bifunctional enzyme"/>
    <property type="match status" value="1"/>
</dbReference>
<evidence type="ECO:0000256" key="16">
    <source>
        <dbReference type="ARBA" id="ARBA00047883"/>
    </source>
</evidence>
<keyword evidence="9" id="KW-0547">Nucleotide-binding</keyword>
<dbReference type="SUPFAM" id="SSF51445">
    <property type="entry name" value="(Trans)glycosidases"/>
    <property type="match status" value="1"/>
</dbReference>
<evidence type="ECO:0000256" key="1">
    <source>
        <dbReference type="ARBA" id="ARBA00001255"/>
    </source>
</evidence>
<dbReference type="AlphaFoldDB" id="A0AAD4EZI9"/>
<protein>
    <recommendedName>
        <fullName evidence="24">Hydroxyethylthiazole kinase</fullName>
    </recommendedName>
</protein>
<keyword evidence="13" id="KW-0784">Thiamine biosynthesis</keyword>
<comment type="catalytic activity">
    <reaction evidence="2">
        <text>5-(2-hydroxyethyl)-4-methylthiazole + ATP = 4-methyl-5-(2-phosphooxyethyl)-thiazole + ADP + H(+)</text>
        <dbReference type="Rhea" id="RHEA:24212"/>
        <dbReference type="ChEBI" id="CHEBI:15378"/>
        <dbReference type="ChEBI" id="CHEBI:17957"/>
        <dbReference type="ChEBI" id="CHEBI:30616"/>
        <dbReference type="ChEBI" id="CHEBI:58296"/>
        <dbReference type="ChEBI" id="CHEBI:456216"/>
        <dbReference type="EC" id="2.7.1.50"/>
    </reaction>
</comment>
<dbReference type="PANTHER" id="PTHR20857:SF23">
    <property type="entry name" value="THIAMINE BIOSYNTHETIC BIFUNCTIONAL ENZYME"/>
    <property type="match status" value="1"/>
</dbReference>
<dbReference type="HAMAP" id="MF_00097">
    <property type="entry name" value="TMP_synthase"/>
    <property type="match status" value="1"/>
</dbReference>
<dbReference type="Pfam" id="PF02110">
    <property type="entry name" value="HK"/>
    <property type="match status" value="1"/>
</dbReference>
<proteinExistence type="inferred from homology"/>
<evidence type="ECO:0000313" key="23">
    <source>
        <dbReference type="Proteomes" id="UP001197093"/>
    </source>
</evidence>
<keyword evidence="8" id="KW-0479">Metal-binding</keyword>
<evidence type="ECO:0000259" key="20">
    <source>
        <dbReference type="Pfam" id="PF02581"/>
    </source>
</evidence>
<feature type="signal peptide" evidence="19">
    <location>
        <begin position="1"/>
        <end position="21"/>
    </location>
</feature>
<keyword evidence="10" id="KW-0418">Kinase</keyword>
<dbReference type="Pfam" id="PF14587">
    <property type="entry name" value="Glyco_hydr_30_2"/>
    <property type="match status" value="1"/>
</dbReference>
<dbReference type="InterPro" id="IPR022998">
    <property type="entry name" value="ThiamineP_synth_TenI"/>
</dbReference>
<name>A0AAD4EZI9_9PEZI</name>
<dbReference type="GO" id="GO:0004557">
    <property type="term" value="F:alpha-galactosidase activity"/>
    <property type="evidence" value="ECO:0007669"/>
    <property type="project" value="UniProtKB-EC"/>
</dbReference>
<dbReference type="GO" id="GO:0004789">
    <property type="term" value="F:thiamine-phosphate diphosphorylase activity"/>
    <property type="evidence" value="ECO:0007669"/>
    <property type="project" value="UniProtKB-EC"/>
</dbReference>
<dbReference type="CDD" id="cd01170">
    <property type="entry name" value="THZ_kinase"/>
    <property type="match status" value="1"/>
</dbReference>
<gene>
    <name evidence="22" type="ORF">NEMBOFW57_000551</name>
</gene>
<dbReference type="Proteomes" id="UP001197093">
    <property type="component" value="Unassembled WGS sequence"/>
</dbReference>
<dbReference type="GO" id="GO:0005737">
    <property type="term" value="C:cytoplasm"/>
    <property type="evidence" value="ECO:0007669"/>
    <property type="project" value="TreeGrafter"/>
</dbReference>
<comment type="catalytic activity">
    <reaction evidence="1">
        <text>Hydrolysis of terminal, non-reducing alpha-D-galactose residues in alpha-D-galactosides, including galactose oligosaccharides, galactomannans and galactolipids.</text>
        <dbReference type="EC" id="3.2.1.22"/>
    </reaction>
</comment>
<dbReference type="Gene3D" id="3.20.20.80">
    <property type="entry name" value="Glycosidases"/>
    <property type="match status" value="1"/>
</dbReference>
<evidence type="ECO:0000256" key="12">
    <source>
        <dbReference type="ARBA" id="ARBA00022842"/>
    </source>
</evidence>
<feature type="domain" description="Endo-beta-1,6-galactanase-like" evidence="21">
    <location>
        <begin position="36"/>
        <end position="257"/>
    </location>
</feature>
<dbReference type="InterPro" id="IPR036206">
    <property type="entry name" value="ThiamineP_synth_sf"/>
</dbReference>
<dbReference type="InterPro" id="IPR029056">
    <property type="entry name" value="Ribokinase-like"/>
</dbReference>
<evidence type="ECO:0000256" key="19">
    <source>
        <dbReference type="SAM" id="SignalP"/>
    </source>
</evidence>
<dbReference type="SUPFAM" id="SSF53613">
    <property type="entry name" value="Ribokinase-like"/>
    <property type="match status" value="1"/>
</dbReference>
<evidence type="ECO:0000256" key="7">
    <source>
        <dbReference type="ARBA" id="ARBA00022679"/>
    </source>
</evidence>
<evidence type="ECO:0000259" key="21">
    <source>
        <dbReference type="Pfam" id="PF14587"/>
    </source>
</evidence>
<feature type="chain" id="PRO_5041975233" description="Hydroxyethylthiazole kinase" evidence="19">
    <location>
        <begin position="22"/>
        <end position="1009"/>
    </location>
</feature>
<keyword evidence="23" id="KW-1185">Reference proteome</keyword>